<sequence>MQLKRNDGLVARTMDQSQVARTATVTVCTEEEVPSILAHEVRNALEKMKIGKTPGPDHITVEMLVSGYHVLII</sequence>
<reference evidence="1 2" key="1">
    <citation type="submission" date="2013-12" db="EMBL/GenBank/DDBJ databases">
        <title>Draft genome of the parsitic nematode Ancylostoma duodenale.</title>
        <authorList>
            <person name="Mitreva M."/>
        </authorList>
    </citation>
    <scope>NUCLEOTIDE SEQUENCE [LARGE SCALE GENOMIC DNA]</scope>
    <source>
        <strain evidence="1 2">Zhejiang</strain>
    </source>
</reference>
<gene>
    <name evidence="1" type="ORF">ANCDUO_06295</name>
</gene>
<proteinExistence type="predicted"/>
<organism evidence="1 2">
    <name type="scientific">Ancylostoma duodenale</name>
    <dbReference type="NCBI Taxonomy" id="51022"/>
    <lineage>
        <taxon>Eukaryota</taxon>
        <taxon>Metazoa</taxon>
        <taxon>Ecdysozoa</taxon>
        <taxon>Nematoda</taxon>
        <taxon>Chromadorea</taxon>
        <taxon>Rhabditida</taxon>
        <taxon>Rhabditina</taxon>
        <taxon>Rhabditomorpha</taxon>
        <taxon>Strongyloidea</taxon>
        <taxon>Ancylostomatidae</taxon>
        <taxon>Ancylostomatinae</taxon>
        <taxon>Ancylostoma</taxon>
    </lineage>
</organism>
<keyword evidence="2" id="KW-1185">Reference proteome</keyword>
<evidence type="ECO:0008006" key="3">
    <source>
        <dbReference type="Google" id="ProtNLM"/>
    </source>
</evidence>
<evidence type="ECO:0000313" key="1">
    <source>
        <dbReference type="EMBL" id="KIH63403.1"/>
    </source>
</evidence>
<evidence type="ECO:0000313" key="2">
    <source>
        <dbReference type="Proteomes" id="UP000054047"/>
    </source>
</evidence>
<dbReference type="EMBL" id="KN728677">
    <property type="protein sequence ID" value="KIH63403.1"/>
    <property type="molecule type" value="Genomic_DNA"/>
</dbReference>
<dbReference type="Proteomes" id="UP000054047">
    <property type="component" value="Unassembled WGS sequence"/>
</dbReference>
<accession>A0A0C2D220</accession>
<protein>
    <recommendedName>
        <fullName evidence="3">Reverse transcriptase domain-containing protein</fullName>
    </recommendedName>
</protein>
<dbReference type="AlphaFoldDB" id="A0A0C2D220"/>
<name>A0A0C2D220_9BILA</name>
<dbReference type="OrthoDB" id="8195432at2759"/>